<feature type="region of interest" description="Disordered" evidence="1">
    <location>
        <begin position="363"/>
        <end position="429"/>
    </location>
</feature>
<dbReference type="WBParaSite" id="Pan_g6301.t1">
    <property type="protein sequence ID" value="Pan_g6301.t1"/>
    <property type="gene ID" value="Pan_g6301"/>
</dbReference>
<keyword evidence="2" id="KW-1185">Reference proteome</keyword>
<dbReference type="AlphaFoldDB" id="A0A7E4W1J2"/>
<protein>
    <submittedName>
        <fullName evidence="3">PSP1 C-terminal domain-containing protein</fullName>
    </submittedName>
</protein>
<feature type="compositionally biased region" description="Polar residues" evidence="1">
    <location>
        <begin position="626"/>
        <end position="648"/>
    </location>
</feature>
<feature type="compositionally biased region" description="Basic and acidic residues" evidence="1">
    <location>
        <begin position="145"/>
        <end position="168"/>
    </location>
</feature>
<feature type="compositionally biased region" description="Polar residues" evidence="1">
    <location>
        <begin position="216"/>
        <end position="229"/>
    </location>
</feature>
<feature type="compositionally biased region" description="Polar residues" evidence="1">
    <location>
        <begin position="407"/>
        <end position="420"/>
    </location>
</feature>
<feature type="region of interest" description="Disordered" evidence="1">
    <location>
        <begin position="611"/>
        <end position="654"/>
    </location>
</feature>
<reference evidence="3" key="2">
    <citation type="submission" date="2020-10" db="UniProtKB">
        <authorList>
            <consortium name="WormBaseParasite"/>
        </authorList>
    </citation>
    <scope>IDENTIFICATION</scope>
</reference>
<dbReference type="Proteomes" id="UP000492821">
    <property type="component" value="Unassembled WGS sequence"/>
</dbReference>
<evidence type="ECO:0000313" key="3">
    <source>
        <dbReference type="WBParaSite" id="Pan_g6301.t1"/>
    </source>
</evidence>
<feature type="compositionally biased region" description="Polar residues" evidence="1">
    <location>
        <begin position="374"/>
        <end position="400"/>
    </location>
</feature>
<sequence length="787" mass="86599">MNGFPNFRSPVNRHPVDVFSAYDDDDEPIPYRSGRSSVPANLLHGTGGYQNHQNQGYSNTNGVQSRQQPAPPPRNNFAEVQNWHQQVQRQQQSRDSDPPWRQYTDFRPISIHGAPTSTTRPSSTTINAGRDLFDALLAPYNDNRDRERDQFQPHSDTEFGPSNHDRNNRGPQPYYPYRRSTSSLGDAKPKPVIAGLDPLRQTNREQLAVPLHIRNPFSTTGNESESINNAPPRPTHRTFSEPSNQTPHALDILSTSLYDPNSSYYNNQRNSDHFEPSPQTTRKFLNLKTSTRDQNRDYFDEDDFGGRFVAELLNDEMNKTTPTWKNSFAAKRDRFGAASDNEDMPAPFTHNYASFSSNGSATLPNRYRNGGSLAKSSSQNVLGNGSNTLGRVETSRSSSLLRDAVNRRTTSFDNEPSASATAFGGFDPEPTAKRGIGNFWIDTVRNRSASPSLVVARAPFKMTTAAERLEQLHEPVDGPDRSSYQNGHSPNGVDAFSSNQNSFSNGPAAYVASNIRRNGPDSVAHRRSQFSPEPVEVFNQGAKPFPSERFISERKVNGHAPNFASLDNAVADLRQNTHRLLDSSRGCARFPTTEDQFPSAASHALSRPVATFGTRMSPPRAPVASITRQTAHSPSPDSLSGESTTSLANLPHPRPQHNIREQLMIAGVGNTYLGPYLGRRPGTPIFPSPTNGSSVASRISAFEQKPSTPTLQLAVAAPSNSDAPRSPLSPRTTVFRKQAVIQYNNGHRGGATSPEYDNRRISTVSTSASFSFPTKVGPSHPTSSLTD</sequence>
<feature type="region of interest" description="Disordered" evidence="1">
    <location>
        <begin position="1"/>
        <end position="126"/>
    </location>
</feature>
<feature type="compositionally biased region" description="Low complexity" evidence="1">
    <location>
        <begin position="115"/>
        <end position="125"/>
    </location>
</feature>
<evidence type="ECO:0000256" key="1">
    <source>
        <dbReference type="SAM" id="MobiDB-lite"/>
    </source>
</evidence>
<feature type="region of interest" description="Disordered" evidence="1">
    <location>
        <begin position="214"/>
        <end position="246"/>
    </location>
</feature>
<organism evidence="2 3">
    <name type="scientific">Panagrellus redivivus</name>
    <name type="common">Microworm</name>
    <dbReference type="NCBI Taxonomy" id="6233"/>
    <lineage>
        <taxon>Eukaryota</taxon>
        <taxon>Metazoa</taxon>
        <taxon>Ecdysozoa</taxon>
        <taxon>Nematoda</taxon>
        <taxon>Chromadorea</taxon>
        <taxon>Rhabditida</taxon>
        <taxon>Tylenchina</taxon>
        <taxon>Panagrolaimomorpha</taxon>
        <taxon>Panagrolaimoidea</taxon>
        <taxon>Panagrolaimidae</taxon>
        <taxon>Panagrellus</taxon>
    </lineage>
</organism>
<feature type="compositionally biased region" description="Polar residues" evidence="1">
    <location>
        <begin position="49"/>
        <end position="68"/>
    </location>
</feature>
<feature type="region of interest" description="Disordered" evidence="1">
    <location>
        <begin position="767"/>
        <end position="787"/>
    </location>
</feature>
<name>A0A7E4W1J2_PANRE</name>
<feature type="region of interest" description="Disordered" evidence="1">
    <location>
        <begin position="145"/>
        <end position="194"/>
    </location>
</feature>
<accession>A0A7E4W1J2</accession>
<proteinExistence type="predicted"/>
<evidence type="ECO:0000313" key="2">
    <source>
        <dbReference type="Proteomes" id="UP000492821"/>
    </source>
</evidence>
<reference evidence="2" key="1">
    <citation type="journal article" date="2013" name="Genetics">
        <title>The draft genome and transcriptome of Panagrellus redivivus are shaped by the harsh demands of a free-living lifestyle.</title>
        <authorList>
            <person name="Srinivasan J."/>
            <person name="Dillman A.R."/>
            <person name="Macchietto M.G."/>
            <person name="Heikkinen L."/>
            <person name="Lakso M."/>
            <person name="Fracchia K.M."/>
            <person name="Antoshechkin I."/>
            <person name="Mortazavi A."/>
            <person name="Wong G."/>
            <person name="Sternberg P.W."/>
        </authorList>
    </citation>
    <scope>NUCLEOTIDE SEQUENCE [LARGE SCALE GENOMIC DNA]</scope>
    <source>
        <strain evidence="2">MT8872</strain>
    </source>
</reference>